<protein>
    <recommendedName>
        <fullName evidence="4">Succinate dehydrogenase</fullName>
    </recommendedName>
</protein>
<dbReference type="GO" id="GO:0046872">
    <property type="term" value="F:metal ion binding"/>
    <property type="evidence" value="ECO:0007669"/>
    <property type="project" value="UniProtKB-KW"/>
</dbReference>
<feature type="transmembrane region" description="Helical" evidence="1">
    <location>
        <begin position="38"/>
        <end position="56"/>
    </location>
</feature>
<dbReference type="GO" id="GO:0016020">
    <property type="term" value="C:membrane"/>
    <property type="evidence" value="ECO:0007669"/>
    <property type="project" value="UniProtKB-SubCell"/>
</dbReference>
<dbReference type="RefSeq" id="WP_125672915.1">
    <property type="nucleotide sequence ID" value="NZ_RCOS01000173.1"/>
</dbReference>
<comment type="caution">
    <text evidence="2">The sequence shown here is derived from an EMBL/GenBank/DDBJ whole genome shotgun (WGS) entry which is preliminary data.</text>
</comment>
<organism evidence="2 3">
    <name type="scientific">Candidatus Methanodesulfokora washburnensis</name>
    <dbReference type="NCBI Taxonomy" id="2478471"/>
    <lineage>
        <taxon>Archaea</taxon>
        <taxon>Thermoproteota</taxon>
        <taxon>Candidatus Korarchaeia</taxon>
        <taxon>Candidatus Korarchaeia incertae sedis</taxon>
        <taxon>Candidatus Methanodesulfokora</taxon>
    </lineage>
</organism>
<dbReference type="SUPFAM" id="SSF81343">
    <property type="entry name" value="Fumarate reductase respiratory complex transmembrane subunits"/>
    <property type="match status" value="1"/>
</dbReference>
<evidence type="ECO:0000313" key="2">
    <source>
        <dbReference type="EMBL" id="RSN71519.1"/>
    </source>
</evidence>
<dbReference type="OrthoDB" id="10105at2157"/>
<name>A0A3R9RK16_9CREN</name>
<evidence type="ECO:0000256" key="1">
    <source>
        <dbReference type="SAM" id="Phobius"/>
    </source>
</evidence>
<evidence type="ECO:0000313" key="3">
    <source>
        <dbReference type="Proteomes" id="UP000277582"/>
    </source>
</evidence>
<reference evidence="2 3" key="1">
    <citation type="submission" date="2018-10" db="EMBL/GenBank/DDBJ databases">
        <title>Co-occurring genomic capacity for anaerobic methane metabolism and dissimilatory sulfite reduction discovered in the Korarchaeota.</title>
        <authorList>
            <person name="Mckay L.J."/>
            <person name="Dlakic M."/>
            <person name="Fields M.W."/>
            <person name="Delmont T.O."/>
            <person name="Eren A.M."/>
            <person name="Jay Z.J."/>
            <person name="Klingelsmith K.B."/>
            <person name="Rusch D.B."/>
            <person name="Inskeep W.P."/>
        </authorList>
    </citation>
    <scope>NUCLEOTIDE SEQUENCE [LARGE SCALE GENOMIC DNA]</scope>
    <source>
        <strain evidence="2 3">MDKW</strain>
    </source>
</reference>
<gene>
    <name evidence="2" type="ORF">D6D85_15765</name>
</gene>
<dbReference type="AlphaFoldDB" id="A0A3R9RK16"/>
<feature type="transmembrane region" description="Helical" evidence="1">
    <location>
        <begin position="6"/>
        <end position="26"/>
    </location>
</feature>
<dbReference type="EMBL" id="RCOS01000173">
    <property type="protein sequence ID" value="RSN71519.1"/>
    <property type="molecule type" value="Genomic_DNA"/>
</dbReference>
<proteinExistence type="predicted"/>
<keyword evidence="3" id="KW-1185">Reference proteome</keyword>
<accession>A0A3R9RK16</accession>
<keyword evidence="1" id="KW-0472">Membrane</keyword>
<keyword evidence="1" id="KW-0812">Transmembrane</keyword>
<evidence type="ECO:0008006" key="4">
    <source>
        <dbReference type="Google" id="ProtNLM"/>
    </source>
</evidence>
<dbReference type="Proteomes" id="UP000277582">
    <property type="component" value="Unassembled WGS sequence"/>
</dbReference>
<sequence>MRESSLMMLHYAAAVVLLVTGSIHLMKNNIPGMEIHGPLYLVNMLIFVSALMYHAMNGVRVILIELMPKRSRAISYIILVLGIIIYLYIANLVIALVR</sequence>
<dbReference type="Gene3D" id="1.20.1300.10">
    <property type="entry name" value="Fumarate reductase/succinate dehydrogenase, transmembrane subunit"/>
    <property type="match status" value="1"/>
</dbReference>
<feature type="transmembrane region" description="Helical" evidence="1">
    <location>
        <begin position="76"/>
        <end position="97"/>
    </location>
</feature>
<keyword evidence="1" id="KW-1133">Transmembrane helix</keyword>
<dbReference type="InterPro" id="IPR034804">
    <property type="entry name" value="SQR/QFR_C/D"/>
</dbReference>